<name>A0A381WTS3_9ZZZZ</name>
<evidence type="ECO:0000259" key="1">
    <source>
        <dbReference type="Pfam" id="PF13640"/>
    </source>
</evidence>
<dbReference type="Pfam" id="PF13640">
    <property type="entry name" value="2OG-FeII_Oxy_3"/>
    <property type="match status" value="1"/>
</dbReference>
<dbReference type="AlphaFoldDB" id="A0A381WTS3"/>
<dbReference type="EMBL" id="UINC01012855">
    <property type="protein sequence ID" value="SVA55895.1"/>
    <property type="molecule type" value="Genomic_DNA"/>
</dbReference>
<evidence type="ECO:0000313" key="2">
    <source>
        <dbReference type="EMBL" id="SVA55895.1"/>
    </source>
</evidence>
<proteinExistence type="predicted"/>
<organism evidence="2">
    <name type="scientific">marine metagenome</name>
    <dbReference type="NCBI Taxonomy" id="408172"/>
    <lineage>
        <taxon>unclassified sequences</taxon>
        <taxon>metagenomes</taxon>
        <taxon>ecological metagenomes</taxon>
    </lineage>
</organism>
<protein>
    <recommendedName>
        <fullName evidence="1">Prolyl 4-hydroxylase alpha subunit Fe(2+) 2OG dioxygenase domain-containing protein</fullName>
    </recommendedName>
</protein>
<accession>A0A381WTS3</accession>
<feature type="domain" description="Prolyl 4-hydroxylase alpha subunit Fe(2+) 2OG dioxygenase" evidence="1">
    <location>
        <begin position="119"/>
        <end position="208"/>
    </location>
</feature>
<dbReference type="InterPro" id="IPR044862">
    <property type="entry name" value="Pro_4_hyd_alph_FE2OG_OXY"/>
</dbReference>
<dbReference type="Gene3D" id="2.60.120.620">
    <property type="entry name" value="q2cbj1_9rhob like domain"/>
    <property type="match status" value="1"/>
</dbReference>
<reference evidence="2" key="1">
    <citation type="submission" date="2018-05" db="EMBL/GenBank/DDBJ databases">
        <authorList>
            <person name="Lanie J.A."/>
            <person name="Ng W.-L."/>
            <person name="Kazmierczak K.M."/>
            <person name="Andrzejewski T.M."/>
            <person name="Davidsen T.M."/>
            <person name="Wayne K.J."/>
            <person name="Tettelin H."/>
            <person name="Glass J.I."/>
            <person name="Rusch D."/>
            <person name="Podicherti R."/>
            <person name="Tsui H.-C.T."/>
            <person name="Winkler M.E."/>
        </authorList>
    </citation>
    <scope>NUCLEOTIDE SEQUENCE</scope>
</reference>
<sequence>MVEVVHIDKPFKLTADDFPLKKIYVLDNWLCTELHHWFDEWVSQRGIWSKTNQVNSHSPTGLPHHSLWGASFFRSDYRVEPDVNPSDTYFIKFLSRRLETEFGFMWTRFQYAGMNSQTMGQQGTTHADCDQDDEWNLSFLYYPNRFWNPHWGGVLRMYDDSKQEGIDGREEHINKHQIAEVEFKPNRLLMFDGRIPHGADAPDSKARYIDRRSLVIRGDEVRLPETKEYYYAYDRVHNL</sequence>
<gene>
    <name evidence="2" type="ORF">METZ01_LOCUS108749</name>
</gene>